<dbReference type="SUPFAM" id="SSF56112">
    <property type="entry name" value="Protein kinase-like (PK-like)"/>
    <property type="match status" value="1"/>
</dbReference>
<dbReference type="GO" id="GO:0016740">
    <property type="term" value="F:transferase activity"/>
    <property type="evidence" value="ECO:0007669"/>
    <property type="project" value="UniProtKB-KW"/>
</dbReference>
<dbReference type="InterPro" id="IPR011009">
    <property type="entry name" value="Kinase-like_dom_sf"/>
</dbReference>
<proteinExistence type="predicted"/>
<sequence length="314" mass="34307">MAEPAMSRRRPTWPQLPESLRAAVQQRIGAVIQWRSHDHGYSPGPALTLTTDHDEVFLKAAFLAGNPHTVALHRREAEIAAVLPAGTPTPSLRWSNEVAGWVVLVFDAHPGSVPPLPWRSEALDAVAHLTARLAEITAPDSLDRLVERARYEGLRRLAGEPHPGLETFDPWLAGNLDALASIEGTWTTHCDGDRLLHHDLRRDNVLLDESNAVAIDWPHAVAGAGFTDLVGWLPSLHLEGGPAPEEMLRRHPLGRAAAPEAVTSFIAAIAGYFVRSSLQPPPPGIPHLRGFQRAQGEVCIAWLRERLGDRVGEN</sequence>
<evidence type="ECO:0000313" key="2">
    <source>
        <dbReference type="EMBL" id="PFG20264.1"/>
    </source>
</evidence>
<keyword evidence="2" id="KW-0808">Transferase</keyword>
<evidence type="ECO:0000313" key="3">
    <source>
        <dbReference type="Proteomes" id="UP000224915"/>
    </source>
</evidence>
<name>A0A2A9D0S6_9MICO</name>
<dbReference type="Pfam" id="PF01636">
    <property type="entry name" value="APH"/>
    <property type="match status" value="1"/>
</dbReference>
<dbReference type="AlphaFoldDB" id="A0A2A9D0S6"/>
<keyword evidence="3" id="KW-1185">Reference proteome</keyword>
<evidence type="ECO:0000259" key="1">
    <source>
        <dbReference type="Pfam" id="PF01636"/>
    </source>
</evidence>
<dbReference type="InterPro" id="IPR002575">
    <property type="entry name" value="Aminoglycoside_PTrfase"/>
</dbReference>
<comment type="caution">
    <text evidence="2">The sequence shown here is derived from an EMBL/GenBank/DDBJ whole genome shotgun (WGS) entry which is preliminary data.</text>
</comment>
<reference evidence="2 3" key="1">
    <citation type="submission" date="2017-10" db="EMBL/GenBank/DDBJ databases">
        <title>Sequencing the genomes of 1000 actinobacteria strains.</title>
        <authorList>
            <person name="Klenk H.-P."/>
        </authorList>
    </citation>
    <scope>NUCLEOTIDE SEQUENCE [LARGE SCALE GENOMIC DNA]</scope>
    <source>
        <strain evidence="2 3">DSM 21801</strain>
    </source>
</reference>
<dbReference type="Proteomes" id="UP000224915">
    <property type="component" value="Unassembled WGS sequence"/>
</dbReference>
<gene>
    <name evidence="2" type="ORF">ATL40_1861</name>
</gene>
<dbReference type="OrthoDB" id="2570531at2"/>
<organism evidence="2 3">
    <name type="scientific">Serinibacter salmoneus</name>
    <dbReference type="NCBI Taxonomy" id="556530"/>
    <lineage>
        <taxon>Bacteria</taxon>
        <taxon>Bacillati</taxon>
        <taxon>Actinomycetota</taxon>
        <taxon>Actinomycetes</taxon>
        <taxon>Micrococcales</taxon>
        <taxon>Beutenbergiaceae</taxon>
        <taxon>Serinibacter</taxon>
    </lineage>
</organism>
<dbReference type="RefSeq" id="WP_098469274.1">
    <property type="nucleotide sequence ID" value="NZ_PDJD01000001.1"/>
</dbReference>
<protein>
    <submittedName>
        <fullName evidence="2">Phosphotransferase family enzyme</fullName>
    </submittedName>
</protein>
<accession>A0A2A9D0S6</accession>
<dbReference type="EMBL" id="PDJD01000001">
    <property type="protein sequence ID" value="PFG20264.1"/>
    <property type="molecule type" value="Genomic_DNA"/>
</dbReference>
<dbReference type="Gene3D" id="3.90.1200.10">
    <property type="match status" value="1"/>
</dbReference>
<feature type="domain" description="Aminoglycoside phosphotransferase" evidence="1">
    <location>
        <begin position="49"/>
        <end position="252"/>
    </location>
</feature>